<gene>
    <name evidence="2" type="ORF">BU26DRAFT_320201</name>
</gene>
<organism evidence="2 3">
    <name type="scientific">Trematosphaeria pertusa</name>
    <dbReference type="NCBI Taxonomy" id="390896"/>
    <lineage>
        <taxon>Eukaryota</taxon>
        <taxon>Fungi</taxon>
        <taxon>Dikarya</taxon>
        <taxon>Ascomycota</taxon>
        <taxon>Pezizomycotina</taxon>
        <taxon>Dothideomycetes</taxon>
        <taxon>Pleosporomycetidae</taxon>
        <taxon>Pleosporales</taxon>
        <taxon>Massarineae</taxon>
        <taxon>Trematosphaeriaceae</taxon>
        <taxon>Trematosphaeria</taxon>
    </lineage>
</organism>
<dbReference type="GeneID" id="54575374"/>
<dbReference type="RefSeq" id="XP_033684577.1">
    <property type="nucleotide sequence ID" value="XM_033822044.1"/>
</dbReference>
<name>A0A6A6IJ46_9PLEO</name>
<feature type="region of interest" description="Disordered" evidence="1">
    <location>
        <begin position="366"/>
        <end position="462"/>
    </location>
</feature>
<feature type="compositionally biased region" description="Basic and acidic residues" evidence="1">
    <location>
        <begin position="183"/>
        <end position="195"/>
    </location>
</feature>
<reference evidence="2" key="1">
    <citation type="journal article" date="2020" name="Stud. Mycol.">
        <title>101 Dothideomycetes genomes: a test case for predicting lifestyles and emergence of pathogens.</title>
        <authorList>
            <person name="Haridas S."/>
            <person name="Albert R."/>
            <person name="Binder M."/>
            <person name="Bloem J."/>
            <person name="Labutti K."/>
            <person name="Salamov A."/>
            <person name="Andreopoulos B."/>
            <person name="Baker S."/>
            <person name="Barry K."/>
            <person name="Bills G."/>
            <person name="Bluhm B."/>
            <person name="Cannon C."/>
            <person name="Castanera R."/>
            <person name="Culley D."/>
            <person name="Daum C."/>
            <person name="Ezra D."/>
            <person name="Gonzalez J."/>
            <person name="Henrissat B."/>
            <person name="Kuo A."/>
            <person name="Liang C."/>
            <person name="Lipzen A."/>
            <person name="Lutzoni F."/>
            <person name="Magnuson J."/>
            <person name="Mondo S."/>
            <person name="Nolan M."/>
            <person name="Ohm R."/>
            <person name="Pangilinan J."/>
            <person name="Park H.-J."/>
            <person name="Ramirez L."/>
            <person name="Alfaro M."/>
            <person name="Sun H."/>
            <person name="Tritt A."/>
            <person name="Yoshinaga Y."/>
            <person name="Zwiers L.-H."/>
            <person name="Turgeon B."/>
            <person name="Goodwin S."/>
            <person name="Spatafora J."/>
            <person name="Crous P."/>
            <person name="Grigoriev I."/>
        </authorList>
    </citation>
    <scope>NUCLEOTIDE SEQUENCE</scope>
    <source>
        <strain evidence="2">CBS 122368</strain>
    </source>
</reference>
<accession>A0A6A6IJ46</accession>
<dbReference type="OrthoDB" id="3928002at2759"/>
<evidence type="ECO:0000313" key="3">
    <source>
        <dbReference type="Proteomes" id="UP000800094"/>
    </source>
</evidence>
<dbReference type="PANTHER" id="PTHR38049:SF2">
    <property type="entry name" value="RICIN B LECTIN DOMAIN-CONTAINING PROTEIN"/>
    <property type="match status" value="1"/>
</dbReference>
<dbReference type="AlphaFoldDB" id="A0A6A6IJ46"/>
<dbReference type="EMBL" id="ML987195">
    <property type="protein sequence ID" value="KAF2249573.1"/>
    <property type="molecule type" value="Genomic_DNA"/>
</dbReference>
<keyword evidence="3" id="KW-1185">Reference proteome</keyword>
<sequence length="462" mass="52389">MSLLVACSNNNNGGASVGRDSDENRGCFLLASCAGQSSQSRELVARSLVVRDSKVFVDDGKGAGGDHSSHEAATRFRLCPLHTIEDLDAVANDASAAAQCFYVDSQTYQLRCGSREDARRNLSEPFGYFLDRLKFQGWEGFCAVEEEQSSSWTVYFDVDDNALRGRVPDGRRVLEIEVKRSDVAGDKQQRDDRVDSVLGMPPGLYLQEPEHVPEGPSSLYSQDDDPAPREEPQEPGGDQQQQLPSEDRPDLPGCSQTIVRVHPPVIESVTRLQRKRRPRVVPQHQQVPTERSKPRAPVRRAPAPRAPIHQPQHDLQPSESFERFVHDFSFTRPISVHLDFPAENVWGPKKAKEDGMVKAMLKKFSVPFTRGKTSGEPKAEEKKAMEEKRQKEGKRLKKEARVASEKRLADERRVTEDRRLKEERRMADERRIAEARRKPDERRERRKRQPPVDAVHPAPEER</sequence>
<dbReference type="PANTHER" id="PTHR38049">
    <property type="entry name" value="RICIN B LECTIN DOMAIN-CONTAINING PROTEIN"/>
    <property type="match status" value="1"/>
</dbReference>
<protein>
    <submittedName>
        <fullName evidence="2">Uncharacterized protein</fullName>
    </submittedName>
</protein>
<evidence type="ECO:0000313" key="2">
    <source>
        <dbReference type="EMBL" id="KAF2249573.1"/>
    </source>
</evidence>
<feature type="region of interest" description="Disordered" evidence="1">
    <location>
        <begin position="183"/>
        <end position="316"/>
    </location>
</feature>
<feature type="compositionally biased region" description="Basic and acidic residues" evidence="1">
    <location>
        <begin position="373"/>
        <end position="390"/>
    </location>
</feature>
<evidence type="ECO:0000256" key="1">
    <source>
        <dbReference type="SAM" id="MobiDB-lite"/>
    </source>
</evidence>
<feature type="compositionally biased region" description="Basic and acidic residues" evidence="1">
    <location>
        <begin position="399"/>
        <end position="443"/>
    </location>
</feature>
<proteinExistence type="predicted"/>
<dbReference type="Proteomes" id="UP000800094">
    <property type="component" value="Unassembled WGS sequence"/>
</dbReference>